<dbReference type="EMBL" id="VNKQ01000010">
    <property type="protein sequence ID" value="KAG0648441.1"/>
    <property type="molecule type" value="Genomic_DNA"/>
</dbReference>
<feature type="compositionally biased region" description="Basic residues" evidence="1">
    <location>
        <begin position="937"/>
        <end position="947"/>
    </location>
</feature>
<evidence type="ECO:0000313" key="4">
    <source>
        <dbReference type="EMBL" id="KAG0648441.1"/>
    </source>
</evidence>
<dbReference type="AlphaFoldDB" id="A0A9P6VHY5"/>
<dbReference type="SUPFAM" id="SSF53649">
    <property type="entry name" value="Alkaline phosphatase-like"/>
    <property type="match status" value="1"/>
</dbReference>
<evidence type="ECO:0000256" key="2">
    <source>
        <dbReference type="SAM" id="Phobius"/>
    </source>
</evidence>
<feature type="transmembrane region" description="Helical" evidence="2">
    <location>
        <begin position="127"/>
        <end position="152"/>
    </location>
</feature>
<dbReference type="PANTHER" id="PTHR43751:SF3">
    <property type="entry name" value="SULFATASE N-TERMINAL DOMAIN-CONTAINING PROTEIN"/>
    <property type="match status" value="1"/>
</dbReference>
<reference evidence="4" key="1">
    <citation type="submission" date="2019-07" db="EMBL/GenBank/DDBJ databases">
        <title>Hyphodiscus hymeniophilus genome sequencing and assembly.</title>
        <authorList>
            <person name="Kramer G."/>
            <person name="Nodwell J."/>
        </authorList>
    </citation>
    <scope>NUCLEOTIDE SEQUENCE</scope>
    <source>
        <strain evidence="4">ATCC 34498</strain>
    </source>
</reference>
<feature type="domain" description="Sulfatase N-terminal" evidence="3">
    <location>
        <begin position="492"/>
        <end position="787"/>
    </location>
</feature>
<organism evidence="4 5">
    <name type="scientific">Hyphodiscus hymeniophilus</name>
    <dbReference type="NCBI Taxonomy" id="353542"/>
    <lineage>
        <taxon>Eukaryota</taxon>
        <taxon>Fungi</taxon>
        <taxon>Dikarya</taxon>
        <taxon>Ascomycota</taxon>
        <taxon>Pezizomycotina</taxon>
        <taxon>Leotiomycetes</taxon>
        <taxon>Helotiales</taxon>
        <taxon>Hyphodiscaceae</taxon>
        <taxon>Hyphodiscus</taxon>
    </lineage>
</organism>
<dbReference type="InterPro" id="IPR017850">
    <property type="entry name" value="Alkaline_phosphatase_core_sf"/>
</dbReference>
<feature type="transmembrane region" description="Helical" evidence="2">
    <location>
        <begin position="51"/>
        <end position="72"/>
    </location>
</feature>
<proteinExistence type="predicted"/>
<protein>
    <recommendedName>
        <fullName evidence="3">Sulfatase N-terminal domain-containing protein</fullName>
    </recommendedName>
</protein>
<sequence length="947" mass="106913">MRSHIFRSVESRLRQSWTASFHYSLLVTATLLPKLLHFYTHITSLPYLLTVLYLLTFFALDVLNAASFWVLVHLNARGALSVLLGLCRTTFTTIIVGASSVQIAFYFETGGEIKWGAAGNFAHDPAGFKLLLSGGLQALLVSIFIIVVARVASDPLYHGMEMLVSKLKKTFSTPAAVRPSTEPKEQTYESTTADIGYSDSRLSIDNVNLLFGDLENLEVEVCTPKRVHNVSLRLYQLLFLAPVVITLILLAVRPPHFPYAHMSGSIPYTLFEMLSPYSQDMCQAGSSRDFIPFPFPDLIAPTFWEPPNGEFPGWMPNTNFSDVLKDQENMQLPSWLPLERVSGFDRWHHRSSQDRGRDSKEYYSEGMEGPVAERNRRYRRRHRHKHANYDPVQDPMRISNLDGDIFPSIVNVLKENKVTIKHVVILSLESTRKDVFPLKKESHLHDLIMKTHGSADTAAKVSSQLAALTPNAEILTGESDGFDYLEEDSPSGIKTWRKLSQSKGGLNIVGAVTGSSSTFKSMLGSHCGVQPLPVDFTVEAGSPIYQPCLPSILHLFNLNKTSSSMERQSSMDQDLDVASRPWKSVFVQSITDQYDRQDELNRRIAFDEVVSKETILDPMSKHPSTEPEVNYFGFPESQVKPYLLDIFQSAKMNNERLFLSHFTSTTHHPWGIPKAAMETVDYLKKGKWRSEHALNKYINTIKYQDNWIGEVMDMLDQFDMAEETLVVMVGDHGYAFEEDSNMHSTFENGHITNFRVPLLFHHPSLPRIQLAINATSLSILPTILDLLIATSSLNTQDLEIASNLIHQYEGQSLIRPFIPQRLGRQQWNIGVLNAGGALLAVSSAAFPFRLVIPICKPGVYRFTDTSRDPNEVSAVEGNSISALAKTLRRKFGNEEAVWVSEAEKIGKWWVLEQRRRWAYDGAALQDDRRPDEMKGVGKTRGKHWWET</sequence>
<dbReference type="PANTHER" id="PTHR43751">
    <property type="entry name" value="SULFATASE"/>
    <property type="match status" value="1"/>
</dbReference>
<dbReference type="Pfam" id="PF00884">
    <property type="entry name" value="Sulfatase"/>
    <property type="match status" value="1"/>
</dbReference>
<gene>
    <name evidence="4" type="ORF">D0Z07_5369</name>
</gene>
<accession>A0A9P6VHY5</accession>
<keyword evidence="2" id="KW-1133">Transmembrane helix</keyword>
<feature type="transmembrane region" description="Helical" evidence="2">
    <location>
        <begin position="79"/>
        <end position="107"/>
    </location>
</feature>
<comment type="caution">
    <text evidence="4">The sequence shown here is derived from an EMBL/GenBank/DDBJ whole genome shotgun (WGS) entry which is preliminary data.</text>
</comment>
<feature type="compositionally biased region" description="Basic and acidic residues" evidence="1">
    <location>
        <begin position="349"/>
        <end position="363"/>
    </location>
</feature>
<dbReference type="OrthoDB" id="103349at2759"/>
<feature type="transmembrane region" description="Helical" evidence="2">
    <location>
        <begin position="234"/>
        <end position="252"/>
    </location>
</feature>
<name>A0A9P6VHY5_9HELO</name>
<keyword evidence="5" id="KW-1185">Reference proteome</keyword>
<keyword evidence="2" id="KW-0472">Membrane</keyword>
<feature type="region of interest" description="Disordered" evidence="1">
    <location>
        <begin position="928"/>
        <end position="947"/>
    </location>
</feature>
<dbReference type="InterPro" id="IPR052701">
    <property type="entry name" value="GAG_Ulvan_Degrading_Sulfatases"/>
</dbReference>
<feature type="transmembrane region" description="Helical" evidence="2">
    <location>
        <begin position="21"/>
        <end position="39"/>
    </location>
</feature>
<feature type="region of interest" description="Disordered" evidence="1">
    <location>
        <begin position="349"/>
        <end position="370"/>
    </location>
</feature>
<evidence type="ECO:0000259" key="3">
    <source>
        <dbReference type="Pfam" id="PF00884"/>
    </source>
</evidence>
<dbReference type="InterPro" id="IPR000917">
    <property type="entry name" value="Sulfatase_N"/>
</dbReference>
<keyword evidence="2" id="KW-0812">Transmembrane</keyword>
<evidence type="ECO:0000313" key="5">
    <source>
        <dbReference type="Proteomes" id="UP000785200"/>
    </source>
</evidence>
<evidence type="ECO:0000256" key="1">
    <source>
        <dbReference type="SAM" id="MobiDB-lite"/>
    </source>
</evidence>
<dbReference type="Proteomes" id="UP000785200">
    <property type="component" value="Unassembled WGS sequence"/>
</dbReference>
<dbReference type="Gene3D" id="3.40.720.10">
    <property type="entry name" value="Alkaline Phosphatase, subunit A"/>
    <property type="match status" value="1"/>
</dbReference>